<keyword evidence="1" id="KW-0732">Signal</keyword>
<dbReference type="PROSITE" id="PS51257">
    <property type="entry name" value="PROKAR_LIPOPROTEIN"/>
    <property type="match status" value="1"/>
</dbReference>
<evidence type="ECO:0000259" key="2">
    <source>
        <dbReference type="PROSITE" id="PS51704"/>
    </source>
</evidence>
<gene>
    <name evidence="3" type="ORF">SAMN05661044_04102</name>
</gene>
<evidence type="ECO:0000256" key="1">
    <source>
        <dbReference type="SAM" id="SignalP"/>
    </source>
</evidence>
<dbReference type="GO" id="GO:0006644">
    <property type="term" value="P:phospholipid metabolic process"/>
    <property type="evidence" value="ECO:0007669"/>
    <property type="project" value="TreeGrafter"/>
</dbReference>
<dbReference type="GO" id="GO:0070291">
    <property type="term" value="P:N-acylethanolamine metabolic process"/>
    <property type="evidence" value="ECO:0007669"/>
    <property type="project" value="TreeGrafter"/>
</dbReference>
<dbReference type="AlphaFoldDB" id="A0A1H7V4Y0"/>
<dbReference type="Gene3D" id="3.20.20.190">
    <property type="entry name" value="Phosphatidylinositol (PI) phosphodiesterase"/>
    <property type="match status" value="1"/>
</dbReference>
<dbReference type="InterPro" id="IPR030395">
    <property type="entry name" value="GP_PDE_dom"/>
</dbReference>
<keyword evidence="4" id="KW-1185">Reference proteome</keyword>
<dbReference type="PROSITE" id="PS51704">
    <property type="entry name" value="GP_PDE"/>
    <property type="match status" value="1"/>
</dbReference>
<dbReference type="OrthoDB" id="384721at2"/>
<dbReference type="CDD" id="cd08566">
    <property type="entry name" value="GDPD_AtGDE_like"/>
    <property type="match status" value="1"/>
</dbReference>
<dbReference type="PANTHER" id="PTHR46320:SF1">
    <property type="entry name" value="GLYCEROPHOSPHODIESTER PHOSPHODIESTERASE 1"/>
    <property type="match status" value="1"/>
</dbReference>
<evidence type="ECO:0000313" key="3">
    <source>
        <dbReference type="EMBL" id="SEM04322.1"/>
    </source>
</evidence>
<dbReference type="Proteomes" id="UP000199421">
    <property type="component" value="Unassembled WGS sequence"/>
</dbReference>
<proteinExistence type="predicted"/>
<dbReference type="SUPFAM" id="SSF51695">
    <property type="entry name" value="PLC-like phosphodiesterases"/>
    <property type="match status" value="1"/>
</dbReference>
<dbReference type="GO" id="GO:0008889">
    <property type="term" value="F:glycerophosphodiester phosphodiesterase activity"/>
    <property type="evidence" value="ECO:0007669"/>
    <property type="project" value="TreeGrafter"/>
</dbReference>
<dbReference type="Pfam" id="PF03009">
    <property type="entry name" value="GDPD"/>
    <property type="match status" value="1"/>
</dbReference>
<dbReference type="STRING" id="407022.SAMN05661044_04102"/>
<feature type="domain" description="GP-PDE" evidence="2">
    <location>
        <begin position="56"/>
        <end position="297"/>
    </location>
</feature>
<name>A0A1H7V4Y0_OLID1</name>
<dbReference type="RefSeq" id="WP_093328177.1">
    <property type="nucleotide sequence ID" value="NZ_FOAF01000006.1"/>
</dbReference>
<evidence type="ECO:0000313" key="4">
    <source>
        <dbReference type="Proteomes" id="UP000199421"/>
    </source>
</evidence>
<dbReference type="GO" id="GO:0006580">
    <property type="term" value="P:ethanolamine metabolic process"/>
    <property type="evidence" value="ECO:0007669"/>
    <property type="project" value="TreeGrafter"/>
</dbReference>
<protein>
    <submittedName>
        <fullName evidence="3">Glycerophosphoryl diester phosphodiesterase</fullName>
    </submittedName>
</protein>
<sequence>MNKLVYISIFFLLSGTISACSFTDANGGNYSKQSRLELRSVEDLYRFLTYNKQRLPLISAHRGGPEPGFPENAIETFERSASKQPLIIECDIALSRDSVLVMMHDDKLDRTTNGKGLLSNYTLKELRALYLKDNEGKKTAFRIPTLDEVLKWGKGKVIFTLDIKRGVPLDLVMDAVRRNAAASYAVIITYSASQAAQVHQIAPDLMISASIKTIDDLVRLSDYGIPDNRLVAFVGVSEPRAEVYKELHDHGIMCIIGTMGNLDNQAKARGDNLYYRLIEHGADIISTDRHNEAGAQLAKYRKDNGISTAVLSK</sequence>
<organism evidence="3 4">
    <name type="scientific">Olivibacter domesticus</name>
    <name type="common">Pseudosphingobacterium domesticum</name>
    <dbReference type="NCBI Taxonomy" id="407022"/>
    <lineage>
        <taxon>Bacteria</taxon>
        <taxon>Pseudomonadati</taxon>
        <taxon>Bacteroidota</taxon>
        <taxon>Sphingobacteriia</taxon>
        <taxon>Sphingobacteriales</taxon>
        <taxon>Sphingobacteriaceae</taxon>
        <taxon>Olivibacter</taxon>
    </lineage>
</organism>
<dbReference type="PANTHER" id="PTHR46320">
    <property type="entry name" value="GLYCEROPHOSPHODIESTER PHOSPHODIESTERASE 1"/>
    <property type="match status" value="1"/>
</dbReference>
<dbReference type="InterPro" id="IPR017946">
    <property type="entry name" value="PLC-like_Pdiesterase_TIM-brl"/>
</dbReference>
<reference evidence="4" key="1">
    <citation type="submission" date="2016-10" db="EMBL/GenBank/DDBJ databases">
        <authorList>
            <person name="Varghese N."/>
            <person name="Submissions S."/>
        </authorList>
    </citation>
    <scope>NUCLEOTIDE SEQUENCE [LARGE SCALE GENOMIC DNA]</scope>
    <source>
        <strain evidence="4">DSM 18733</strain>
    </source>
</reference>
<feature type="signal peptide" evidence="1">
    <location>
        <begin position="1"/>
        <end position="19"/>
    </location>
</feature>
<dbReference type="GO" id="GO:0005886">
    <property type="term" value="C:plasma membrane"/>
    <property type="evidence" value="ECO:0007669"/>
    <property type="project" value="TreeGrafter"/>
</dbReference>
<dbReference type="EMBL" id="FOAF01000006">
    <property type="protein sequence ID" value="SEM04322.1"/>
    <property type="molecule type" value="Genomic_DNA"/>
</dbReference>
<feature type="chain" id="PRO_5011708871" evidence="1">
    <location>
        <begin position="20"/>
        <end position="313"/>
    </location>
</feature>
<accession>A0A1H7V4Y0</accession>